<keyword evidence="8 9" id="KW-0560">Oxidoreductase</keyword>
<comment type="similarity">
    <text evidence="9">Belongs to the Dus family. DusA subfamily.</text>
</comment>
<dbReference type="KEGG" id="laj:A0128_03595"/>
<evidence type="ECO:0000256" key="12">
    <source>
        <dbReference type="PIRSR" id="PIRSR006621-2"/>
    </source>
</evidence>
<comment type="catalytic activity">
    <reaction evidence="9">
        <text>5,6-dihydrouridine(20) in tRNA + NADP(+) = uridine(20) in tRNA + NADPH + H(+)</text>
        <dbReference type="Rhea" id="RHEA:53336"/>
        <dbReference type="Rhea" id="RHEA-COMP:13533"/>
        <dbReference type="Rhea" id="RHEA-COMP:13534"/>
        <dbReference type="ChEBI" id="CHEBI:15378"/>
        <dbReference type="ChEBI" id="CHEBI:57783"/>
        <dbReference type="ChEBI" id="CHEBI:58349"/>
        <dbReference type="ChEBI" id="CHEBI:65315"/>
        <dbReference type="ChEBI" id="CHEBI:74443"/>
        <dbReference type="EC" id="1.3.1.91"/>
    </reaction>
</comment>
<keyword evidence="5 9" id="KW-0819">tRNA processing</keyword>
<dbReference type="OrthoDB" id="9764501at2"/>
<protein>
    <recommendedName>
        <fullName evidence="9">tRNA-dihydrouridine(20/20a) synthase</fullName>
        <ecNumber evidence="9">1.3.1.91</ecNumber>
    </recommendedName>
    <alternativeName>
        <fullName evidence="9">DusA-like U20-specific dihydrouridine synthase</fullName>
        <shortName evidence="9">U20-specific Dus</shortName>
    </alternativeName>
</protein>
<keyword evidence="6 9" id="KW-0521">NADP</keyword>
<sequence length="355" mass="40423">MIEIGAKIPKPYPVSLAPMMDWTDRHFRYLFRMISKHTFLYTEMIHTGAILHGDRKRFLSYNPEELPLAIQLGGDNPKALAECSKISEDYGYSEVNLNVGCPSDRVREGNFGACLMETPEKVAELVAAMDASVSIPVTVKCRIGIPGKESFEDLCRFIETVKEAGVRRFIIHARIAILGGLSPAQNRQIPPLRYTDVELIKKTFPDLVVEINGGIRTYEEIKERLKKNDGVMIGRAAYETPYLFSELDSLFFQDDTSSLSRREILNRMQDYIDRLLLNDTNAKPHFVLKHLLGLFHAEKGARSYRRILTEKMFSHYSRDLLKNAAQEIPDFALDFIPSQKRTSNSENLESTIVSL</sequence>
<dbReference type="EMBL" id="CP015217">
    <property type="protein sequence ID" value="AOP35882.1"/>
    <property type="molecule type" value="Genomic_DNA"/>
</dbReference>
<gene>
    <name evidence="14" type="ORF">A0128_03595</name>
</gene>
<dbReference type="RefSeq" id="WP_069609087.1">
    <property type="nucleotide sequence ID" value="NZ_CP015217.1"/>
</dbReference>
<feature type="active site" description="Proton donor" evidence="9 11">
    <location>
        <position position="101"/>
    </location>
</feature>
<dbReference type="PIRSF" id="PIRSF006621">
    <property type="entry name" value="Dus"/>
    <property type="match status" value="1"/>
</dbReference>
<dbReference type="PROSITE" id="PS01136">
    <property type="entry name" value="UPF0034"/>
    <property type="match status" value="1"/>
</dbReference>
<keyword evidence="12" id="KW-0547">Nucleotide-binding</keyword>
<dbReference type="Gene3D" id="3.20.20.70">
    <property type="entry name" value="Aldolase class I"/>
    <property type="match status" value="1"/>
</dbReference>
<evidence type="ECO:0000256" key="3">
    <source>
        <dbReference type="ARBA" id="ARBA00022630"/>
    </source>
</evidence>
<proteinExistence type="inferred from homology"/>
<dbReference type="GO" id="GO:0102266">
    <property type="term" value="F:tRNA-dihydrouridine20a synthase activity"/>
    <property type="evidence" value="ECO:0007669"/>
    <property type="project" value="RHEA"/>
</dbReference>
<reference evidence="14 15" key="1">
    <citation type="submission" date="2016-04" db="EMBL/GenBank/DDBJ databases">
        <title>Complete genome seqeunce of Leptospira alstonii serovar Room22.</title>
        <authorList>
            <person name="Nally J.E."/>
            <person name="Bayles D.O."/>
            <person name="Hurley D."/>
            <person name="Fanning S."/>
            <person name="McMahon B.J."/>
            <person name="Arent Z."/>
        </authorList>
    </citation>
    <scope>NUCLEOTIDE SEQUENCE [LARGE SCALE GENOMIC DNA]</scope>
    <source>
        <strain evidence="14 15">GWTS #1</strain>
    </source>
</reference>
<feature type="site" description="Interacts with tRNA; defines subfamily-specific binding signature" evidence="9">
    <location>
        <position position="302"/>
    </location>
</feature>
<dbReference type="SUPFAM" id="SSF51395">
    <property type="entry name" value="FMN-linked oxidoreductases"/>
    <property type="match status" value="1"/>
</dbReference>
<evidence type="ECO:0000256" key="8">
    <source>
        <dbReference type="ARBA" id="ARBA00023002"/>
    </source>
</evidence>
<dbReference type="Pfam" id="PF01207">
    <property type="entry name" value="Dus"/>
    <property type="match status" value="1"/>
</dbReference>
<dbReference type="NCBIfam" id="TIGR00742">
    <property type="entry name" value="yjbN"/>
    <property type="match status" value="1"/>
</dbReference>
<dbReference type="PANTHER" id="PTHR42907:SF1">
    <property type="entry name" value="FMN-LINKED OXIDOREDUCTASES SUPERFAMILY PROTEIN"/>
    <property type="match status" value="1"/>
</dbReference>
<dbReference type="PANTHER" id="PTHR42907">
    <property type="entry name" value="FMN-LINKED OXIDOREDUCTASES SUPERFAMILY PROTEIN"/>
    <property type="match status" value="1"/>
</dbReference>
<comment type="function">
    <text evidence="9">Catalyzes the synthesis of 5,6-dihydrouridine (D), a modified base found in the D-loop of most tRNAs, via the reduction of the C5-C6 double bond in target uridines. Specifically modifies U20 and U20a in tRNAs.</text>
</comment>
<evidence type="ECO:0000256" key="9">
    <source>
        <dbReference type="HAMAP-Rule" id="MF_02041"/>
    </source>
</evidence>
<evidence type="ECO:0000256" key="1">
    <source>
        <dbReference type="ARBA" id="ARBA00001917"/>
    </source>
</evidence>
<dbReference type="InterPro" id="IPR004653">
    <property type="entry name" value="DusA"/>
</dbReference>
<evidence type="ECO:0000256" key="5">
    <source>
        <dbReference type="ARBA" id="ARBA00022694"/>
    </source>
</evidence>
<dbReference type="InterPro" id="IPR001269">
    <property type="entry name" value="DUS_fam"/>
</dbReference>
<dbReference type="GO" id="GO:0102264">
    <property type="term" value="F:tRNA-dihydrouridine20 synthase activity"/>
    <property type="evidence" value="ECO:0007669"/>
    <property type="project" value="UniProtKB-EC"/>
</dbReference>
<evidence type="ECO:0000313" key="14">
    <source>
        <dbReference type="EMBL" id="AOP35882.1"/>
    </source>
</evidence>
<evidence type="ECO:0000256" key="10">
    <source>
        <dbReference type="PIRNR" id="PIRNR006621"/>
    </source>
</evidence>
<feature type="binding site" evidence="9 12">
    <location>
        <begin position="234"/>
        <end position="235"/>
    </location>
    <ligand>
        <name>FMN</name>
        <dbReference type="ChEBI" id="CHEBI:58210"/>
    </ligand>
</feature>
<dbReference type="HAMAP" id="MF_02041">
    <property type="entry name" value="DusA_subfam"/>
    <property type="match status" value="1"/>
</dbReference>
<comment type="catalytic activity">
    <reaction evidence="9">
        <text>5,6-dihydrouridine(20a) in tRNA + NADP(+) = uridine(20a) in tRNA + NADPH + H(+)</text>
        <dbReference type="Rhea" id="RHEA:53344"/>
        <dbReference type="Rhea" id="RHEA-COMP:13535"/>
        <dbReference type="Rhea" id="RHEA-COMP:13536"/>
        <dbReference type="ChEBI" id="CHEBI:15378"/>
        <dbReference type="ChEBI" id="CHEBI:57783"/>
        <dbReference type="ChEBI" id="CHEBI:58349"/>
        <dbReference type="ChEBI" id="CHEBI:65315"/>
        <dbReference type="ChEBI" id="CHEBI:74443"/>
    </reaction>
</comment>
<accession>A0A1D7V245</accession>
<dbReference type="NCBIfam" id="NF008774">
    <property type="entry name" value="PRK11815.1"/>
    <property type="match status" value="1"/>
</dbReference>
<keyword evidence="4 9" id="KW-0288">FMN</keyword>
<dbReference type="CDD" id="cd02801">
    <property type="entry name" value="DUS_like_FMN"/>
    <property type="match status" value="1"/>
</dbReference>
<feature type="site" description="Interacts with tRNA; defines subfamily-specific binding signature" evidence="9">
    <location>
        <position position="305"/>
    </location>
</feature>
<dbReference type="EC" id="1.3.1.91" evidence="9"/>
<feature type="site" description="Interacts with tRNA" evidence="9">
    <location>
        <position position="187"/>
    </location>
</feature>
<feature type="binding site" evidence="9 12">
    <location>
        <position position="140"/>
    </location>
    <ligand>
        <name>FMN</name>
        <dbReference type="ChEBI" id="CHEBI:58210"/>
    </ligand>
</feature>
<dbReference type="Proteomes" id="UP000094197">
    <property type="component" value="Chromosome 1"/>
</dbReference>
<evidence type="ECO:0000256" key="11">
    <source>
        <dbReference type="PIRSR" id="PIRSR006621-1"/>
    </source>
</evidence>
<feature type="binding site" evidence="9 12">
    <location>
        <begin position="18"/>
        <end position="20"/>
    </location>
    <ligand>
        <name>FMN</name>
        <dbReference type="ChEBI" id="CHEBI:58210"/>
    </ligand>
</feature>
<comment type="similarity">
    <text evidence="10">Belongs to the dus family.</text>
</comment>
<comment type="cofactor">
    <cofactor evidence="1 9 10 12">
        <name>FMN</name>
        <dbReference type="ChEBI" id="CHEBI:58210"/>
    </cofactor>
</comment>
<feature type="site" description="Interacts with tRNA" evidence="9">
    <location>
        <position position="98"/>
    </location>
</feature>
<evidence type="ECO:0000256" key="7">
    <source>
        <dbReference type="ARBA" id="ARBA00022884"/>
    </source>
</evidence>
<comment type="catalytic activity">
    <reaction evidence="9">
        <text>5,6-dihydrouridine(20) in tRNA + NAD(+) = uridine(20) in tRNA + NADH + H(+)</text>
        <dbReference type="Rhea" id="RHEA:53340"/>
        <dbReference type="Rhea" id="RHEA-COMP:13533"/>
        <dbReference type="Rhea" id="RHEA-COMP:13534"/>
        <dbReference type="ChEBI" id="CHEBI:15378"/>
        <dbReference type="ChEBI" id="CHEBI:57540"/>
        <dbReference type="ChEBI" id="CHEBI:57945"/>
        <dbReference type="ChEBI" id="CHEBI:65315"/>
        <dbReference type="ChEBI" id="CHEBI:74443"/>
        <dbReference type="EC" id="1.3.1.91"/>
    </reaction>
</comment>
<dbReference type="AlphaFoldDB" id="A0A1D7V245"/>
<organism evidence="14 15">
    <name type="scientific">Leptospira tipperaryensis</name>
    <dbReference type="NCBI Taxonomy" id="2564040"/>
    <lineage>
        <taxon>Bacteria</taxon>
        <taxon>Pseudomonadati</taxon>
        <taxon>Spirochaetota</taxon>
        <taxon>Spirochaetia</taxon>
        <taxon>Leptospirales</taxon>
        <taxon>Leptospiraceae</taxon>
        <taxon>Leptospira</taxon>
    </lineage>
</organism>
<keyword evidence="3 9" id="KW-0285">Flavoprotein</keyword>
<feature type="binding site" evidence="9 12">
    <location>
        <position position="172"/>
    </location>
    <ligand>
        <name>FMN</name>
        <dbReference type="ChEBI" id="CHEBI:58210"/>
    </ligand>
</feature>
<dbReference type="Gene3D" id="1.20.120.1460">
    <property type="match status" value="1"/>
</dbReference>
<dbReference type="InterPro" id="IPR018517">
    <property type="entry name" value="tRNA_hU_synthase_CS"/>
</dbReference>
<feature type="binding site" evidence="9 12">
    <location>
        <position position="71"/>
    </location>
    <ligand>
        <name>FMN</name>
        <dbReference type="ChEBI" id="CHEBI:58210"/>
    </ligand>
</feature>
<comment type="caution">
    <text evidence="9">Lacks conserved residue(s) required for the propagation of feature annotation.</text>
</comment>
<evidence type="ECO:0000256" key="6">
    <source>
        <dbReference type="ARBA" id="ARBA00022857"/>
    </source>
</evidence>
<dbReference type="GO" id="GO:0010181">
    <property type="term" value="F:FMN binding"/>
    <property type="evidence" value="ECO:0007669"/>
    <property type="project" value="UniProtKB-UniRule"/>
</dbReference>
<evidence type="ECO:0000259" key="13">
    <source>
        <dbReference type="Pfam" id="PF01207"/>
    </source>
</evidence>
<dbReference type="GO" id="GO:0050660">
    <property type="term" value="F:flavin adenine dinucleotide binding"/>
    <property type="evidence" value="ECO:0007669"/>
    <property type="project" value="InterPro"/>
</dbReference>
<dbReference type="GO" id="GO:0000049">
    <property type="term" value="F:tRNA binding"/>
    <property type="evidence" value="ECO:0007669"/>
    <property type="project" value="UniProtKB-UniRule"/>
</dbReference>
<evidence type="ECO:0000256" key="4">
    <source>
        <dbReference type="ARBA" id="ARBA00022643"/>
    </source>
</evidence>
<feature type="binding site" evidence="9 12">
    <location>
        <begin position="212"/>
        <end position="214"/>
    </location>
    <ligand>
        <name>FMN</name>
        <dbReference type="ChEBI" id="CHEBI:58210"/>
    </ligand>
</feature>
<keyword evidence="2 9" id="KW-0820">tRNA-binding</keyword>
<keyword evidence="15" id="KW-1185">Reference proteome</keyword>
<evidence type="ECO:0000313" key="15">
    <source>
        <dbReference type="Proteomes" id="UP000094197"/>
    </source>
</evidence>
<dbReference type="InterPro" id="IPR013785">
    <property type="entry name" value="Aldolase_TIM"/>
</dbReference>
<feature type="domain" description="DUS-like FMN-binding" evidence="13">
    <location>
        <begin position="16"/>
        <end position="319"/>
    </location>
</feature>
<keyword evidence="7 9" id="KW-0694">RNA-binding</keyword>
<comment type="catalytic activity">
    <reaction evidence="9">
        <text>5,6-dihydrouridine(20a) in tRNA + NAD(+) = uridine(20a) in tRNA + NADH + H(+)</text>
        <dbReference type="Rhea" id="RHEA:53348"/>
        <dbReference type="Rhea" id="RHEA-COMP:13535"/>
        <dbReference type="Rhea" id="RHEA-COMP:13536"/>
        <dbReference type="ChEBI" id="CHEBI:15378"/>
        <dbReference type="ChEBI" id="CHEBI:57540"/>
        <dbReference type="ChEBI" id="CHEBI:57945"/>
        <dbReference type="ChEBI" id="CHEBI:65315"/>
        <dbReference type="ChEBI" id="CHEBI:74443"/>
    </reaction>
</comment>
<name>A0A1D7V245_9LEPT</name>
<dbReference type="InterPro" id="IPR035587">
    <property type="entry name" value="DUS-like_FMN-bd"/>
</dbReference>
<evidence type="ECO:0000256" key="2">
    <source>
        <dbReference type="ARBA" id="ARBA00022555"/>
    </source>
</evidence>